<dbReference type="Pfam" id="PF06580">
    <property type="entry name" value="His_kinase"/>
    <property type="match status" value="1"/>
</dbReference>
<dbReference type="InterPro" id="IPR004358">
    <property type="entry name" value="Sig_transdc_His_kin-like_C"/>
</dbReference>
<feature type="transmembrane region" description="Helical" evidence="10">
    <location>
        <begin position="333"/>
        <end position="353"/>
    </location>
</feature>
<evidence type="ECO:0000256" key="6">
    <source>
        <dbReference type="ARBA" id="ARBA00022777"/>
    </source>
</evidence>
<evidence type="ECO:0000259" key="11">
    <source>
        <dbReference type="PROSITE" id="PS50109"/>
    </source>
</evidence>
<organism evidence="13 14">
    <name type="scientific">Paenibacillus spongiae</name>
    <dbReference type="NCBI Taxonomy" id="2909671"/>
    <lineage>
        <taxon>Bacteria</taxon>
        <taxon>Bacillati</taxon>
        <taxon>Bacillota</taxon>
        <taxon>Bacilli</taxon>
        <taxon>Bacillales</taxon>
        <taxon>Paenibacillaceae</taxon>
        <taxon>Paenibacillus</taxon>
    </lineage>
</organism>
<feature type="transmembrane region" description="Helical" evidence="10">
    <location>
        <begin position="391"/>
        <end position="409"/>
    </location>
</feature>
<feature type="transmembrane region" description="Helical" evidence="10">
    <location>
        <begin position="365"/>
        <end position="385"/>
    </location>
</feature>
<dbReference type="Gene3D" id="3.30.565.10">
    <property type="entry name" value="Histidine kinase-like ATPase, C-terminal domain"/>
    <property type="match status" value="2"/>
</dbReference>
<keyword evidence="5" id="KW-0547">Nucleotide-binding</keyword>
<dbReference type="SMART" id="SM00387">
    <property type="entry name" value="HATPase_c"/>
    <property type="match status" value="2"/>
</dbReference>
<dbReference type="GO" id="GO:0005524">
    <property type="term" value="F:ATP binding"/>
    <property type="evidence" value="ECO:0007669"/>
    <property type="project" value="UniProtKB-KW"/>
</dbReference>
<dbReference type="SUPFAM" id="SSF52172">
    <property type="entry name" value="CheY-like"/>
    <property type="match status" value="1"/>
</dbReference>
<evidence type="ECO:0000256" key="9">
    <source>
        <dbReference type="PROSITE-ProRule" id="PRU00169"/>
    </source>
</evidence>
<protein>
    <recommendedName>
        <fullName evidence="2">histidine kinase</fullName>
        <ecNumber evidence="2">2.7.13.3</ecNumber>
    </recommendedName>
</protein>
<evidence type="ECO:0000256" key="3">
    <source>
        <dbReference type="ARBA" id="ARBA00022553"/>
    </source>
</evidence>
<evidence type="ECO:0000256" key="2">
    <source>
        <dbReference type="ARBA" id="ARBA00012438"/>
    </source>
</evidence>
<dbReference type="PANTHER" id="PTHR43047:SF72">
    <property type="entry name" value="OSMOSENSING HISTIDINE PROTEIN KINASE SLN1"/>
    <property type="match status" value="1"/>
</dbReference>
<dbReference type="Gene3D" id="2.60.120.260">
    <property type="entry name" value="Galactose-binding domain-like"/>
    <property type="match status" value="1"/>
</dbReference>
<dbReference type="InterPro" id="IPR003661">
    <property type="entry name" value="HisK_dim/P_dom"/>
</dbReference>
<keyword evidence="14" id="KW-1185">Reference proteome</keyword>
<dbReference type="Gene3D" id="1.10.287.130">
    <property type="match status" value="1"/>
</dbReference>
<dbReference type="Proteomes" id="UP001057877">
    <property type="component" value="Chromosome"/>
</dbReference>
<dbReference type="SMART" id="SM00388">
    <property type="entry name" value="HisKA"/>
    <property type="match status" value="1"/>
</dbReference>
<dbReference type="EC" id="2.7.13.3" evidence="2"/>
<dbReference type="InterPro" id="IPR010559">
    <property type="entry name" value="Sig_transdc_His_kin_internal"/>
</dbReference>
<keyword evidence="3 9" id="KW-0597">Phosphoprotein</keyword>
<evidence type="ECO:0000313" key="14">
    <source>
        <dbReference type="Proteomes" id="UP001057877"/>
    </source>
</evidence>
<keyword evidence="10" id="KW-1133">Transmembrane helix</keyword>
<proteinExistence type="predicted"/>
<comment type="catalytic activity">
    <reaction evidence="1">
        <text>ATP + protein L-histidine = ADP + protein N-phospho-L-histidine.</text>
        <dbReference type="EC" id="2.7.13.3"/>
    </reaction>
</comment>
<dbReference type="PANTHER" id="PTHR43047">
    <property type="entry name" value="TWO-COMPONENT HISTIDINE PROTEIN KINASE"/>
    <property type="match status" value="1"/>
</dbReference>
<dbReference type="EMBL" id="CP091430">
    <property type="protein sequence ID" value="UVI30247.1"/>
    <property type="molecule type" value="Genomic_DNA"/>
</dbReference>
<dbReference type="CDD" id="cd16922">
    <property type="entry name" value="HATPase_EvgS-ArcB-TorS-like"/>
    <property type="match status" value="1"/>
</dbReference>
<evidence type="ECO:0000256" key="5">
    <source>
        <dbReference type="ARBA" id="ARBA00022741"/>
    </source>
</evidence>
<evidence type="ECO:0000313" key="13">
    <source>
        <dbReference type="EMBL" id="UVI30247.1"/>
    </source>
</evidence>
<dbReference type="InterPro" id="IPR001789">
    <property type="entry name" value="Sig_transdc_resp-reg_receiver"/>
</dbReference>
<dbReference type="Pfam" id="PF00072">
    <property type="entry name" value="Response_reg"/>
    <property type="match status" value="1"/>
</dbReference>
<keyword evidence="10" id="KW-0812">Transmembrane</keyword>
<evidence type="ECO:0000259" key="12">
    <source>
        <dbReference type="PROSITE" id="PS50110"/>
    </source>
</evidence>
<dbReference type="SUPFAM" id="SSF55874">
    <property type="entry name" value="ATPase domain of HSP90 chaperone/DNA topoisomerase II/histidine kinase"/>
    <property type="match status" value="2"/>
</dbReference>
<dbReference type="InterPro" id="IPR005467">
    <property type="entry name" value="His_kinase_dom"/>
</dbReference>
<sequence length="1029" mass="114459">MMTKRKIWIITALFLAVLTGFRLLWLQYNSVTDYPVASDGVLDLRHWDPLTDHSLPLRGEWEFSPGTFQFQSGAPPADIHSSGRWIQVPGSWKFDGDQPHGGSKYGFGTYRLRILVDPGKGRSYGIHIPTIRSSSEVYVNGQLLGRSGQPAGNKDRYTPLDIPYTVYFTLEDKSEIELVIQASNFEDILNGGMVRPLKFGLESTLRKDLSFAEDMAWVACVAYAIHVLYGFVLYLVGGRDRRLIYYSLMILCVIFATLWDGERLLFTWVPFTFEWGSKSIYLVMLTGGYFLHRLIKDKLPPMLQGRASKAYEVLCGIAFLTVVLLPLPAVLTLLGLLFVLTFIPCLLTSVVMYRSASRIDADNIYLLLAAIAAFNSMIWLIVINIVQIDMISYPFDLTIGMICFSAFWFKRYFRMSEEAHSLAETLQQADKQKDDFLSTVAHELRNPLHGMINISQAVSERERNQLGISSAQDLQLLVKVGRRMSYMLNDLLDMARLKENRISLNLAGVSVHGAASSVIDTLRFMTEGKPIRLINRVPVGFPLVHADENRLNQVLFNLLHNAVKYSHAGEVSVQAGIQDGWASISVADTGIGMAPETLNRIFEPYEQVSSDLASLKGGFGLGLSICKKLVEMHGGALEVYSKPNEGSVFTFTLKLIAAGAVGELASPLIAAADTGFEEAPGTPIMPNAAPIYHSSPDRVRLLAVDDDPVNLNVLRTIFTDVSYEVFTAINGKEALRLLESGSWDLIIADVTMPVMSGYELTARIRERYSIAELPVLLLTASSQDKDIEAGFRSGANDYVTKPVNATELRSRVRSLTNLKHSVNERLRMEAALLQAQIKPHFLINTFNAVSALSRIDTDKMDDLIEELSNYFRLGIDFQNSDQAVPLDREIKLIRSYLYIQKKRFEDRLQVVWEVDDGVSISIPPLTIQPLVENAVTHGVLKRNAGGEVRIRIADLGRSVEICVSDNGVGIDEEALKHILDRQPDGRTGIGLLNTHRRIKQFSGSGLTIDSRLGSGTSVSFTIAKAEVLS</sequence>
<feature type="modified residue" description="4-aspartylphosphate" evidence="9">
    <location>
        <position position="749"/>
    </location>
</feature>
<feature type="transmembrane region" description="Helical" evidence="10">
    <location>
        <begin position="307"/>
        <end position="327"/>
    </location>
</feature>
<dbReference type="Pfam" id="PF00512">
    <property type="entry name" value="HisKA"/>
    <property type="match status" value="1"/>
</dbReference>
<dbReference type="InterPro" id="IPR011006">
    <property type="entry name" value="CheY-like_superfamily"/>
</dbReference>
<gene>
    <name evidence="13" type="ORF">L1F29_33610</name>
</gene>
<dbReference type="SMART" id="SM00448">
    <property type="entry name" value="REC"/>
    <property type="match status" value="1"/>
</dbReference>
<feature type="transmembrane region" description="Helical" evidence="10">
    <location>
        <begin position="279"/>
        <end position="295"/>
    </location>
</feature>
<keyword evidence="8" id="KW-0902">Two-component regulatory system</keyword>
<dbReference type="CDD" id="cd17574">
    <property type="entry name" value="REC_OmpR"/>
    <property type="match status" value="1"/>
</dbReference>
<dbReference type="InterPro" id="IPR036097">
    <property type="entry name" value="HisK_dim/P_sf"/>
</dbReference>
<dbReference type="RefSeq" id="WP_258386317.1">
    <property type="nucleotide sequence ID" value="NZ_CP091430.1"/>
</dbReference>
<keyword evidence="4" id="KW-0808">Transferase</keyword>
<dbReference type="InterPro" id="IPR036890">
    <property type="entry name" value="HATPase_C_sf"/>
</dbReference>
<dbReference type="PROSITE" id="PS50110">
    <property type="entry name" value="RESPONSE_REGULATORY"/>
    <property type="match status" value="1"/>
</dbReference>
<dbReference type="InterPro" id="IPR008979">
    <property type="entry name" value="Galactose-bd-like_sf"/>
</dbReference>
<feature type="transmembrane region" description="Helical" evidence="10">
    <location>
        <begin position="215"/>
        <end position="236"/>
    </location>
</feature>
<dbReference type="SUPFAM" id="SSF49785">
    <property type="entry name" value="Galactose-binding domain-like"/>
    <property type="match status" value="1"/>
</dbReference>
<evidence type="ECO:0000256" key="10">
    <source>
        <dbReference type="SAM" id="Phobius"/>
    </source>
</evidence>
<dbReference type="InterPro" id="IPR003594">
    <property type="entry name" value="HATPase_dom"/>
</dbReference>
<dbReference type="Pfam" id="PF07695">
    <property type="entry name" value="7TMR-DISM_7TM"/>
    <property type="match status" value="1"/>
</dbReference>
<feature type="domain" description="Histidine kinase" evidence="11">
    <location>
        <begin position="439"/>
        <end position="657"/>
    </location>
</feature>
<evidence type="ECO:0000256" key="1">
    <source>
        <dbReference type="ARBA" id="ARBA00000085"/>
    </source>
</evidence>
<feature type="domain" description="Histidine kinase" evidence="11">
    <location>
        <begin position="817"/>
        <end position="1026"/>
    </location>
</feature>
<evidence type="ECO:0000256" key="4">
    <source>
        <dbReference type="ARBA" id="ARBA00022679"/>
    </source>
</evidence>
<keyword evidence="7 13" id="KW-0067">ATP-binding</keyword>
<dbReference type="CDD" id="cd00082">
    <property type="entry name" value="HisKA"/>
    <property type="match status" value="1"/>
</dbReference>
<dbReference type="Pfam" id="PF02518">
    <property type="entry name" value="HATPase_c"/>
    <property type="match status" value="2"/>
</dbReference>
<reference evidence="13" key="1">
    <citation type="submission" date="2022-01" db="EMBL/GenBank/DDBJ databases">
        <title>Paenibacillus spongiae sp. nov., isolated from marine sponge.</title>
        <authorList>
            <person name="Li Z."/>
            <person name="Zhang M."/>
        </authorList>
    </citation>
    <scope>NUCLEOTIDE SEQUENCE</scope>
    <source>
        <strain evidence="13">PHS-Z3</strain>
    </source>
</reference>
<feature type="transmembrane region" description="Helical" evidence="10">
    <location>
        <begin position="243"/>
        <end position="259"/>
    </location>
</feature>
<keyword evidence="10" id="KW-0472">Membrane</keyword>
<dbReference type="PROSITE" id="PS50109">
    <property type="entry name" value="HIS_KIN"/>
    <property type="match status" value="2"/>
</dbReference>
<evidence type="ECO:0000256" key="8">
    <source>
        <dbReference type="ARBA" id="ARBA00023012"/>
    </source>
</evidence>
<dbReference type="InterPro" id="IPR011623">
    <property type="entry name" value="7TMR_DISM_rcpt_extracell_dom1"/>
</dbReference>
<name>A0ABY5S8K6_9BACL</name>
<dbReference type="Gene3D" id="3.40.50.2300">
    <property type="match status" value="1"/>
</dbReference>
<evidence type="ECO:0000256" key="7">
    <source>
        <dbReference type="ARBA" id="ARBA00022840"/>
    </source>
</evidence>
<accession>A0ABY5S8K6</accession>
<keyword evidence="6" id="KW-0418">Kinase</keyword>
<dbReference type="SUPFAM" id="SSF47384">
    <property type="entry name" value="Homodimeric domain of signal transducing histidine kinase"/>
    <property type="match status" value="1"/>
</dbReference>
<dbReference type="PRINTS" id="PR00344">
    <property type="entry name" value="BCTRLSENSOR"/>
</dbReference>
<feature type="domain" description="Response regulatory" evidence="12">
    <location>
        <begin position="700"/>
        <end position="816"/>
    </location>
</feature>